<feature type="non-terminal residue" evidence="1">
    <location>
        <position position="143"/>
    </location>
</feature>
<name>A0AAN5CM07_9BILA</name>
<keyword evidence="2" id="KW-1185">Reference proteome</keyword>
<dbReference type="Gene3D" id="3.40.630.30">
    <property type="match status" value="1"/>
</dbReference>
<dbReference type="EMBL" id="BTRK01000004">
    <property type="protein sequence ID" value="GMR46894.1"/>
    <property type="molecule type" value="Genomic_DNA"/>
</dbReference>
<sequence>RLISAVAHKYASPSGILASKYDFLPAAASDKGEIMDATLTTFFAVEPHIRALGITREKGRDLVDAIVSKSLKYPHSMMVVHRDSGKLIGVRLMSEWQRDSKEEVLHIELDEGSTILLSILDNLKSEFWNIRADAKKVLRREIT</sequence>
<protein>
    <submittedName>
        <fullName evidence="1">Uncharacterized protein</fullName>
    </submittedName>
</protein>
<organism evidence="1 2">
    <name type="scientific">Pristionchus mayeri</name>
    <dbReference type="NCBI Taxonomy" id="1317129"/>
    <lineage>
        <taxon>Eukaryota</taxon>
        <taxon>Metazoa</taxon>
        <taxon>Ecdysozoa</taxon>
        <taxon>Nematoda</taxon>
        <taxon>Chromadorea</taxon>
        <taxon>Rhabditida</taxon>
        <taxon>Rhabditina</taxon>
        <taxon>Diplogasteromorpha</taxon>
        <taxon>Diplogasteroidea</taxon>
        <taxon>Neodiplogasteridae</taxon>
        <taxon>Pristionchus</taxon>
    </lineage>
</organism>
<feature type="non-terminal residue" evidence="1">
    <location>
        <position position="1"/>
    </location>
</feature>
<dbReference type="AlphaFoldDB" id="A0AAN5CM07"/>
<gene>
    <name evidence="1" type="ORF">PMAYCL1PPCAC_17089</name>
</gene>
<dbReference type="PANTHER" id="PTHR20905">
    <property type="entry name" value="N-ACETYLTRANSFERASE-RELATED"/>
    <property type="match status" value="1"/>
</dbReference>
<reference evidence="2" key="1">
    <citation type="submission" date="2022-10" db="EMBL/GenBank/DDBJ databases">
        <title>Genome assembly of Pristionchus species.</title>
        <authorList>
            <person name="Yoshida K."/>
            <person name="Sommer R.J."/>
        </authorList>
    </citation>
    <scope>NUCLEOTIDE SEQUENCE [LARGE SCALE GENOMIC DNA]</scope>
    <source>
        <strain evidence="2">RS5460</strain>
    </source>
</reference>
<accession>A0AAN5CM07</accession>
<evidence type="ECO:0000313" key="1">
    <source>
        <dbReference type="EMBL" id="GMR46894.1"/>
    </source>
</evidence>
<comment type="caution">
    <text evidence="1">The sequence shown here is derived from an EMBL/GenBank/DDBJ whole genome shotgun (WGS) entry which is preliminary data.</text>
</comment>
<dbReference type="PANTHER" id="PTHR20905:SF30">
    <property type="entry name" value="N-ACETYLTRANSFERASE DOMAIN-CONTAINING PROTEIN"/>
    <property type="match status" value="1"/>
</dbReference>
<evidence type="ECO:0000313" key="2">
    <source>
        <dbReference type="Proteomes" id="UP001328107"/>
    </source>
</evidence>
<dbReference type="Proteomes" id="UP001328107">
    <property type="component" value="Unassembled WGS sequence"/>
</dbReference>
<dbReference type="GO" id="GO:0008080">
    <property type="term" value="F:N-acetyltransferase activity"/>
    <property type="evidence" value="ECO:0007669"/>
    <property type="project" value="TreeGrafter"/>
</dbReference>
<proteinExistence type="predicted"/>